<dbReference type="AlphaFoldDB" id="A0AB37UCW9"/>
<accession>A0AB37UCW9</accession>
<organism evidence="1 2">
    <name type="scientific">Chroococcidiopsis cubana SAG 39.79</name>
    <dbReference type="NCBI Taxonomy" id="388085"/>
    <lineage>
        <taxon>Bacteria</taxon>
        <taxon>Bacillati</taxon>
        <taxon>Cyanobacteriota</taxon>
        <taxon>Cyanophyceae</taxon>
        <taxon>Chroococcidiopsidales</taxon>
        <taxon>Chroococcidiopsidaceae</taxon>
        <taxon>Chroococcidiopsis</taxon>
    </lineage>
</organism>
<sequence>MLRIGDFVQHKQADLTGVVIGYGHQIIDDIYLPTLVVHLDRSKSFSRKGIMEDLSSKWLPVETKMHTHAA</sequence>
<protein>
    <recommendedName>
        <fullName evidence="3">Hemimethylated DNA-binding domain-containing protein</fullName>
    </recommendedName>
</protein>
<evidence type="ECO:0000313" key="2">
    <source>
        <dbReference type="Proteomes" id="UP000282574"/>
    </source>
</evidence>
<evidence type="ECO:0000313" key="1">
    <source>
        <dbReference type="EMBL" id="RUT05391.1"/>
    </source>
</evidence>
<name>A0AB37UCW9_9CYAN</name>
<dbReference type="RefSeq" id="WP_015154948.1">
    <property type="nucleotide sequence ID" value="NZ_JAVKZF010000001.1"/>
</dbReference>
<evidence type="ECO:0008006" key="3">
    <source>
        <dbReference type="Google" id="ProtNLM"/>
    </source>
</evidence>
<dbReference type="EMBL" id="RSCK01000077">
    <property type="protein sequence ID" value="RUT05391.1"/>
    <property type="molecule type" value="Genomic_DNA"/>
</dbReference>
<gene>
    <name evidence="1" type="ORF">DSM107010_55440</name>
</gene>
<keyword evidence="2" id="KW-1185">Reference proteome</keyword>
<reference evidence="1 2" key="1">
    <citation type="journal article" date="2019" name="Genome Biol. Evol.">
        <title>Day and night: Metabolic profiles and evolutionary relationships of six axenic non-marine cyanobacteria.</title>
        <authorList>
            <person name="Will S.E."/>
            <person name="Henke P."/>
            <person name="Boedeker C."/>
            <person name="Huang S."/>
            <person name="Brinkmann H."/>
            <person name="Rohde M."/>
            <person name="Jarek M."/>
            <person name="Friedl T."/>
            <person name="Seufert S."/>
            <person name="Schumacher M."/>
            <person name="Overmann J."/>
            <person name="Neumann-Schaal M."/>
            <person name="Petersen J."/>
        </authorList>
    </citation>
    <scope>NUCLEOTIDE SEQUENCE [LARGE SCALE GENOMIC DNA]</scope>
    <source>
        <strain evidence="1 2">SAG 39.79</strain>
    </source>
</reference>
<comment type="caution">
    <text evidence="1">The sequence shown here is derived from an EMBL/GenBank/DDBJ whole genome shotgun (WGS) entry which is preliminary data.</text>
</comment>
<dbReference type="Proteomes" id="UP000282574">
    <property type="component" value="Unassembled WGS sequence"/>
</dbReference>
<proteinExistence type="predicted"/>